<dbReference type="GO" id="GO:0047746">
    <property type="term" value="F:chlorophyllase activity"/>
    <property type="evidence" value="ECO:0007669"/>
    <property type="project" value="TreeGrafter"/>
</dbReference>
<evidence type="ECO:0000313" key="4">
    <source>
        <dbReference type="Proteomes" id="UP000256970"/>
    </source>
</evidence>
<evidence type="ECO:0000259" key="2">
    <source>
        <dbReference type="Pfam" id="PF12697"/>
    </source>
</evidence>
<dbReference type="Proteomes" id="UP000256970">
    <property type="component" value="Unassembled WGS sequence"/>
</dbReference>
<dbReference type="PANTHER" id="PTHR46438">
    <property type="entry name" value="ALPHA/BETA-HYDROLASES SUPERFAMILY PROTEIN"/>
    <property type="match status" value="1"/>
</dbReference>
<dbReference type="FunFam" id="3.40.50.1820:FF:000174">
    <property type="entry name" value="Predicted protein"/>
    <property type="match status" value="1"/>
</dbReference>
<dbReference type="InterPro" id="IPR029058">
    <property type="entry name" value="AB_hydrolase_fold"/>
</dbReference>
<dbReference type="GO" id="GO:0015994">
    <property type="term" value="P:chlorophyll metabolic process"/>
    <property type="evidence" value="ECO:0007669"/>
    <property type="project" value="TreeGrafter"/>
</dbReference>
<dbReference type="STRING" id="3088.A0A383WBY5"/>
<feature type="compositionally biased region" description="Polar residues" evidence="1">
    <location>
        <begin position="11"/>
        <end position="29"/>
    </location>
</feature>
<accession>A0A383WBY5</accession>
<proteinExistence type="predicted"/>
<dbReference type="GO" id="GO:0009507">
    <property type="term" value="C:chloroplast"/>
    <property type="evidence" value="ECO:0007669"/>
    <property type="project" value="TreeGrafter"/>
</dbReference>
<feature type="compositionally biased region" description="Low complexity" evidence="1">
    <location>
        <begin position="30"/>
        <end position="50"/>
    </location>
</feature>
<dbReference type="Pfam" id="PF12697">
    <property type="entry name" value="Abhydrolase_6"/>
    <property type="match status" value="1"/>
</dbReference>
<dbReference type="PANTHER" id="PTHR46438:SF7">
    <property type="entry name" value="ALPHA_BETA-HYDROLASES SUPERFAMILY PROTEIN"/>
    <property type="match status" value="1"/>
</dbReference>
<gene>
    <name evidence="3" type="ORF">BQ4739_LOCUS15433</name>
</gene>
<reference evidence="3 4" key="1">
    <citation type="submission" date="2016-10" db="EMBL/GenBank/DDBJ databases">
        <authorList>
            <person name="Cai Z."/>
        </authorList>
    </citation>
    <scope>NUCLEOTIDE SEQUENCE [LARGE SCALE GENOMIC DNA]</scope>
</reference>
<feature type="domain" description="AB hydrolase-1" evidence="2">
    <location>
        <begin position="80"/>
        <end position="336"/>
    </location>
</feature>
<dbReference type="Gene3D" id="3.40.50.1820">
    <property type="entry name" value="alpha/beta hydrolase"/>
    <property type="match status" value="1"/>
</dbReference>
<dbReference type="InterPro" id="IPR000073">
    <property type="entry name" value="AB_hydrolase_1"/>
</dbReference>
<feature type="region of interest" description="Disordered" evidence="1">
    <location>
        <begin position="1"/>
        <end position="50"/>
    </location>
</feature>
<organism evidence="3 4">
    <name type="scientific">Tetradesmus obliquus</name>
    <name type="common">Green alga</name>
    <name type="synonym">Acutodesmus obliquus</name>
    <dbReference type="NCBI Taxonomy" id="3088"/>
    <lineage>
        <taxon>Eukaryota</taxon>
        <taxon>Viridiplantae</taxon>
        <taxon>Chlorophyta</taxon>
        <taxon>core chlorophytes</taxon>
        <taxon>Chlorophyceae</taxon>
        <taxon>CS clade</taxon>
        <taxon>Sphaeropleales</taxon>
        <taxon>Scenedesmaceae</taxon>
        <taxon>Tetradesmus</taxon>
    </lineage>
</organism>
<dbReference type="AlphaFoldDB" id="A0A383WBY5"/>
<keyword evidence="4" id="KW-1185">Reference proteome</keyword>
<name>A0A383WBY5_TETOB</name>
<sequence>MSQKAARRLQLQCSAQKSVSPFQSSSNKPAQSQAVQQQQQQQAQELQPASSSWQQGMATHKWQWRDSSINYVTAGCGKPVMLVHGFGASAGHYRKTIPYLAQNGFKVYAIDLIGFGASDKPVQQYTIELWAELIVDFMAEFMPGTPAVIVGNSIGSLSCLTAAAAAPEGQLAGLVLLNSAGAMNNKGVINDWRIVLALPLLLLIDFLLKTPPIARALFDALARPETIRKVLGGVYVDKAAVDDELVDIILAPAFTPNALDVFVSVITGPAGPKPWDLLRKVSCPLFVAWGDTDPFTPIDGPVGKYFLDLSSSRPDTQFAVLPGVGHCPQDDRPELLHEQLLPWLKQRWA</sequence>
<protein>
    <recommendedName>
        <fullName evidence="2">AB hydrolase-1 domain-containing protein</fullName>
    </recommendedName>
</protein>
<evidence type="ECO:0000256" key="1">
    <source>
        <dbReference type="SAM" id="MobiDB-lite"/>
    </source>
</evidence>
<dbReference type="EMBL" id="FNXT01001225">
    <property type="protein sequence ID" value="SZX75128.1"/>
    <property type="molecule type" value="Genomic_DNA"/>
</dbReference>
<dbReference type="PRINTS" id="PR00111">
    <property type="entry name" value="ABHYDROLASE"/>
</dbReference>
<dbReference type="SUPFAM" id="SSF53474">
    <property type="entry name" value="alpha/beta-Hydrolases"/>
    <property type="match status" value="1"/>
</dbReference>
<evidence type="ECO:0000313" key="3">
    <source>
        <dbReference type="EMBL" id="SZX75128.1"/>
    </source>
</evidence>